<dbReference type="PROSITE" id="PS51318">
    <property type="entry name" value="TAT"/>
    <property type="match status" value="1"/>
</dbReference>
<evidence type="ECO:0000313" key="11">
    <source>
        <dbReference type="EMBL" id="QDV51377.1"/>
    </source>
</evidence>
<feature type="chain" id="PRO_5021806901" evidence="9">
    <location>
        <begin position="27"/>
        <end position="288"/>
    </location>
</feature>
<evidence type="ECO:0000256" key="2">
    <source>
        <dbReference type="ARBA" id="ARBA00001946"/>
    </source>
</evidence>
<dbReference type="KEGG" id="gfm:Enr17x_34330"/>
<evidence type="ECO:0000259" key="10">
    <source>
        <dbReference type="Pfam" id="PF03372"/>
    </source>
</evidence>
<dbReference type="GO" id="GO:0006281">
    <property type="term" value="P:DNA repair"/>
    <property type="evidence" value="ECO:0007669"/>
    <property type="project" value="UniProtKB-KW"/>
</dbReference>
<accession>A0A518IE87</accession>
<dbReference type="InterPro" id="IPR036691">
    <property type="entry name" value="Endo/exonu/phosph_ase_sf"/>
</dbReference>
<comment type="cofactor">
    <cofactor evidence="1">
        <name>Mn(2+)</name>
        <dbReference type="ChEBI" id="CHEBI:29035"/>
    </cofactor>
</comment>
<dbReference type="RefSeq" id="WP_145310547.1">
    <property type="nucleotide sequence ID" value="NZ_CP037452.1"/>
</dbReference>
<proteinExistence type="predicted"/>
<keyword evidence="11" id="KW-0269">Exonuclease</keyword>
<feature type="signal peptide" evidence="9">
    <location>
        <begin position="1"/>
        <end position="26"/>
    </location>
</feature>
<dbReference type="GO" id="GO:0004527">
    <property type="term" value="F:exonuclease activity"/>
    <property type="evidence" value="ECO:0007669"/>
    <property type="project" value="UniProtKB-KW"/>
</dbReference>
<keyword evidence="5" id="KW-0227">DNA damage</keyword>
<evidence type="ECO:0000256" key="8">
    <source>
        <dbReference type="ARBA" id="ARBA00023204"/>
    </source>
</evidence>
<keyword evidence="4" id="KW-0479">Metal-binding</keyword>
<name>A0A518IE87_9PLAN</name>
<sequence length="288" mass="31802" precursor="true">MIISRRQFCAALGAAGIAATVLPVSAADKQTAPLRVITYNVFGCRGWPANRPLARKAVAKDQMLKRISMELALYEPDIINFSESPSEAVTKAIAKVLRMNHVRFPSGGNWPGTLLSRFEITDSENVPLGYERPKDLFTRHWGRGTIKLPNGAPLVVHSAHLYPVADPTIRLKEIKAMLASMQGDFDSGHSVLLIGDLNHSPDTEEYQLWKEAGWVDTFAKVGKGEGITFQADVKNERIDYVMAYGPIANQIVESRPLFEGAFRLNLADENSFALSDHLPQLAVFGEKN</sequence>
<evidence type="ECO:0000256" key="5">
    <source>
        <dbReference type="ARBA" id="ARBA00022763"/>
    </source>
</evidence>
<keyword evidence="6" id="KW-0378">Hydrolase</keyword>
<keyword evidence="3" id="KW-0540">Nuclease</keyword>
<evidence type="ECO:0000313" key="12">
    <source>
        <dbReference type="Proteomes" id="UP000318313"/>
    </source>
</evidence>
<evidence type="ECO:0000256" key="6">
    <source>
        <dbReference type="ARBA" id="ARBA00022801"/>
    </source>
</evidence>
<gene>
    <name evidence="11" type="ORF">Enr17x_34330</name>
</gene>
<reference evidence="11 12" key="1">
    <citation type="submission" date="2019-03" db="EMBL/GenBank/DDBJ databases">
        <title>Deep-cultivation of Planctomycetes and their phenomic and genomic characterization uncovers novel biology.</title>
        <authorList>
            <person name="Wiegand S."/>
            <person name="Jogler M."/>
            <person name="Boedeker C."/>
            <person name="Pinto D."/>
            <person name="Vollmers J."/>
            <person name="Rivas-Marin E."/>
            <person name="Kohn T."/>
            <person name="Peeters S.H."/>
            <person name="Heuer A."/>
            <person name="Rast P."/>
            <person name="Oberbeckmann S."/>
            <person name="Bunk B."/>
            <person name="Jeske O."/>
            <person name="Meyerdierks A."/>
            <person name="Storesund J.E."/>
            <person name="Kallscheuer N."/>
            <person name="Luecker S."/>
            <person name="Lage O.M."/>
            <person name="Pohl T."/>
            <person name="Merkel B.J."/>
            <person name="Hornburger P."/>
            <person name="Mueller R.-W."/>
            <person name="Bruemmer F."/>
            <person name="Labrenz M."/>
            <person name="Spormann A.M."/>
            <person name="Op den Camp H."/>
            <person name="Overmann J."/>
            <person name="Amann R."/>
            <person name="Jetten M.S.M."/>
            <person name="Mascher T."/>
            <person name="Medema M.H."/>
            <person name="Devos D.P."/>
            <person name="Kaster A.-K."/>
            <person name="Ovreas L."/>
            <person name="Rohde M."/>
            <person name="Galperin M.Y."/>
            <person name="Jogler C."/>
        </authorList>
    </citation>
    <scope>NUCLEOTIDE SEQUENCE [LARGE SCALE GENOMIC DNA]</scope>
    <source>
        <strain evidence="11 12">Enr17</strain>
    </source>
</reference>
<dbReference type="Pfam" id="PF03372">
    <property type="entry name" value="Exo_endo_phos"/>
    <property type="match status" value="1"/>
</dbReference>
<dbReference type="SUPFAM" id="SSF56219">
    <property type="entry name" value="DNase I-like"/>
    <property type="match status" value="1"/>
</dbReference>
<dbReference type="InterPro" id="IPR006311">
    <property type="entry name" value="TAT_signal"/>
</dbReference>
<organism evidence="11 12">
    <name type="scientific">Gimesia fumaroli</name>
    <dbReference type="NCBI Taxonomy" id="2527976"/>
    <lineage>
        <taxon>Bacteria</taxon>
        <taxon>Pseudomonadati</taxon>
        <taxon>Planctomycetota</taxon>
        <taxon>Planctomycetia</taxon>
        <taxon>Planctomycetales</taxon>
        <taxon>Planctomycetaceae</taxon>
        <taxon>Gimesia</taxon>
    </lineage>
</organism>
<keyword evidence="9" id="KW-0732">Signal</keyword>
<dbReference type="PANTHER" id="PTHR15822:SF4">
    <property type="entry name" value="TYROSYL-DNA PHOSPHODIESTERASE 2"/>
    <property type="match status" value="1"/>
</dbReference>
<dbReference type="InterPro" id="IPR005135">
    <property type="entry name" value="Endo/exonuclease/phosphatase"/>
</dbReference>
<dbReference type="Proteomes" id="UP000318313">
    <property type="component" value="Chromosome"/>
</dbReference>
<dbReference type="PANTHER" id="PTHR15822">
    <property type="entry name" value="TRAF AND TNF RECEPTOR-ASSOCIATED PROTEIN"/>
    <property type="match status" value="1"/>
</dbReference>
<keyword evidence="11" id="KW-0255">Endonuclease</keyword>
<dbReference type="InterPro" id="IPR051547">
    <property type="entry name" value="TDP2-like"/>
</dbReference>
<evidence type="ECO:0000256" key="9">
    <source>
        <dbReference type="SAM" id="SignalP"/>
    </source>
</evidence>
<keyword evidence="12" id="KW-1185">Reference proteome</keyword>
<keyword evidence="8" id="KW-0234">DNA repair</keyword>
<evidence type="ECO:0000256" key="1">
    <source>
        <dbReference type="ARBA" id="ARBA00001936"/>
    </source>
</evidence>
<evidence type="ECO:0000256" key="3">
    <source>
        <dbReference type="ARBA" id="ARBA00022722"/>
    </source>
</evidence>
<dbReference type="OrthoDB" id="253131at2"/>
<comment type="cofactor">
    <cofactor evidence="2">
        <name>Mg(2+)</name>
        <dbReference type="ChEBI" id="CHEBI:18420"/>
    </cofactor>
</comment>
<feature type="domain" description="Endonuclease/exonuclease/phosphatase" evidence="10">
    <location>
        <begin position="37"/>
        <end position="277"/>
    </location>
</feature>
<dbReference type="GO" id="GO:0046872">
    <property type="term" value="F:metal ion binding"/>
    <property type="evidence" value="ECO:0007669"/>
    <property type="project" value="UniProtKB-KW"/>
</dbReference>
<evidence type="ECO:0000256" key="4">
    <source>
        <dbReference type="ARBA" id="ARBA00022723"/>
    </source>
</evidence>
<dbReference type="EMBL" id="CP037452">
    <property type="protein sequence ID" value="QDV51377.1"/>
    <property type="molecule type" value="Genomic_DNA"/>
</dbReference>
<dbReference type="GO" id="GO:0004519">
    <property type="term" value="F:endonuclease activity"/>
    <property type="evidence" value="ECO:0007669"/>
    <property type="project" value="UniProtKB-KW"/>
</dbReference>
<dbReference type="AlphaFoldDB" id="A0A518IE87"/>
<evidence type="ECO:0000256" key="7">
    <source>
        <dbReference type="ARBA" id="ARBA00022842"/>
    </source>
</evidence>
<protein>
    <submittedName>
        <fullName evidence="11">Endonuclease/Exonuclease/phosphatase family protein</fullName>
    </submittedName>
</protein>
<keyword evidence="7" id="KW-0460">Magnesium</keyword>
<dbReference type="Gene3D" id="3.60.10.10">
    <property type="entry name" value="Endonuclease/exonuclease/phosphatase"/>
    <property type="match status" value="1"/>
</dbReference>